<protein>
    <recommendedName>
        <fullName evidence="3">DUF4259 domain-containing protein</fullName>
    </recommendedName>
</protein>
<sequence>MSTWDESVFTAAVATDFLDECDDLEQADFVAALVDATTVALNHAGRGTADFRTGLCAATVAAIWSGAPFTAADAVDAHPHIRTGIGECPEELEAVALQLLDRELETTGDDAPDGLETAVEALS</sequence>
<dbReference type="Pfam" id="PF14078">
    <property type="entry name" value="DUF4259"/>
    <property type="match status" value="1"/>
</dbReference>
<dbReference type="Proteomes" id="UP000261739">
    <property type="component" value="Unassembled WGS sequence"/>
</dbReference>
<dbReference type="EMBL" id="DQID01000339">
    <property type="protein sequence ID" value="HCT15736.1"/>
    <property type="molecule type" value="Genomic_DNA"/>
</dbReference>
<name>A0A3D4T2H0_9CORY</name>
<comment type="caution">
    <text evidence="1">The sequence shown here is derived from an EMBL/GenBank/DDBJ whole genome shotgun (WGS) entry which is preliminary data.</text>
</comment>
<proteinExistence type="predicted"/>
<organism evidence="1 2">
    <name type="scientific">Corynebacterium nuruki</name>
    <dbReference type="NCBI Taxonomy" id="1032851"/>
    <lineage>
        <taxon>Bacteria</taxon>
        <taxon>Bacillati</taxon>
        <taxon>Actinomycetota</taxon>
        <taxon>Actinomycetes</taxon>
        <taxon>Mycobacteriales</taxon>
        <taxon>Corynebacteriaceae</taxon>
        <taxon>Corynebacterium</taxon>
    </lineage>
</organism>
<dbReference type="STRING" id="863239.GCA_000213935_02050"/>
<dbReference type="RefSeq" id="WP_273053377.1">
    <property type="nucleotide sequence ID" value="NZ_DAITTW010000034.1"/>
</dbReference>
<gene>
    <name evidence="1" type="ORF">DIW82_13380</name>
</gene>
<dbReference type="InterPro" id="IPR025355">
    <property type="entry name" value="DUF4259"/>
</dbReference>
<evidence type="ECO:0008006" key="3">
    <source>
        <dbReference type="Google" id="ProtNLM"/>
    </source>
</evidence>
<reference evidence="1 2" key="1">
    <citation type="journal article" date="2018" name="Nat. Biotechnol.">
        <title>A standardized bacterial taxonomy based on genome phylogeny substantially revises the tree of life.</title>
        <authorList>
            <person name="Parks D.H."/>
            <person name="Chuvochina M."/>
            <person name="Waite D.W."/>
            <person name="Rinke C."/>
            <person name="Skarshewski A."/>
            <person name="Chaumeil P.A."/>
            <person name="Hugenholtz P."/>
        </authorList>
    </citation>
    <scope>NUCLEOTIDE SEQUENCE [LARGE SCALE GENOMIC DNA]</scope>
    <source>
        <strain evidence="1">UBA11247</strain>
    </source>
</reference>
<evidence type="ECO:0000313" key="1">
    <source>
        <dbReference type="EMBL" id="HCT15736.1"/>
    </source>
</evidence>
<accession>A0A3D4T2H0</accession>
<evidence type="ECO:0000313" key="2">
    <source>
        <dbReference type="Proteomes" id="UP000261739"/>
    </source>
</evidence>
<dbReference type="AlphaFoldDB" id="A0A3D4T2H0"/>